<dbReference type="Pfam" id="PF03841">
    <property type="entry name" value="SelA"/>
    <property type="match status" value="1"/>
</dbReference>
<comment type="subcellular location">
    <subcellularLocation>
        <location evidence="8">Cytoplasm</location>
    </subcellularLocation>
</comment>
<dbReference type="InterPro" id="IPR015424">
    <property type="entry name" value="PyrdxlP-dep_Trfase"/>
</dbReference>
<evidence type="ECO:0000256" key="7">
    <source>
        <dbReference type="ARBA" id="ARBA00044507"/>
    </source>
</evidence>
<gene>
    <name evidence="8" type="primary">selA</name>
    <name evidence="10" type="ORF">J2Z53_001982</name>
</gene>
<dbReference type="RefSeq" id="WP_209797306.1">
    <property type="nucleotide sequence ID" value="NZ_JAGGJZ010000006.1"/>
</dbReference>
<dbReference type="Proteomes" id="UP000783390">
    <property type="component" value="Unassembled WGS sequence"/>
</dbReference>
<keyword evidence="2 8" id="KW-0963">Cytoplasm</keyword>
<dbReference type="Gene3D" id="3.90.1150.180">
    <property type="match status" value="1"/>
</dbReference>
<evidence type="ECO:0000256" key="4">
    <source>
        <dbReference type="ARBA" id="ARBA00022898"/>
    </source>
</evidence>
<feature type="modified residue" description="N6-(pyridoxal phosphate)lysine" evidence="8">
    <location>
        <position position="293"/>
    </location>
</feature>
<dbReference type="InterPro" id="IPR004534">
    <property type="entry name" value="SelA_trans"/>
</dbReference>
<name>A0ABS4F2S8_9CLOT</name>
<evidence type="ECO:0000256" key="8">
    <source>
        <dbReference type="HAMAP-Rule" id="MF_00423"/>
    </source>
</evidence>
<keyword evidence="6 8" id="KW-0711">Selenium</keyword>
<comment type="catalytic activity">
    <reaction evidence="8">
        <text>L-seryl-tRNA(Sec) + selenophosphate + H(+) = L-selenocysteinyl-tRNA(Sec) + phosphate</text>
        <dbReference type="Rhea" id="RHEA:22728"/>
        <dbReference type="Rhea" id="RHEA-COMP:9742"/>
        <dbReference type="Rhea" id="RHEA-COMP:9743"/>
        <dbReference type="ChEBI" id="CHEBI:15378"/>
        <dbReference type="ChEBI" id="CHEBI:16144"/>
        <dbReference type="ChEBI" id="CHEBI:43474"/>
        <dbReference type="ChEBI" id="CHEBI:78533"/>
        <dbReference type="ChEBI" id="CHEBI:78573"/>
        <dbReference type="EC" id="2.9.1.1"/>
    </reaction>
</comment>
<dbReference type="PANTHER" id="PTHR32328">
    <property type="entry name" value="L-SERYL-TRNA(SEC) SELENIUM TRANSFERASE"/>
    <property type="match status" value="1"/>
</dbReference>
<dbReference type="InterPro" id="IPR025862">
    <property type="entry name" value="SelA_trans_N_dom"/>
</dbReference>
<keyword evidence="5 8" id="KW-0648">Protein biosynthesis</keyword>
<proteinExistence type="inferred from homology"/>
<comment type="function">
    <text evidence="8">Converts seryl-tRNA(Sec) to selenocysteinyl-tRNA(Sec) required for selenoprotein biosynthesis.</text>
</comment>
<keyword evidence="4 8" id="KW-0663">Pyridoxal phosphate</keyword>
<evidence type="ECO:0000259" key="9">
    <source>
        <dbReference type="Pfam" id="PF12390"/>
    </source>
</evidence>
<organism evidence="10 11">
    <name type="scientific">Clostridium moniliforme</name>
    <dbReference type="NCBI Taxonomy" id="39489"/>
    <lineage>
        <taxon>Bacteria</taxon>
        <taxon>Bacillati</taxon>
        <taxon>Bacillota</taxon>
        <taxon>Clostridia</taxon>
        <taxon>Eubacteriales</taxon>
        <taxon>Clostridiaceae</taxon>
        <taxon>Clostridium</taxon>
    </lineage>
</organism>
<evidence type="ECO:0000313" key="11">
    <source>
        <dbReference type="Proteomes" id="UP000783390"/>
    </source>
</evidence>
<dbReference type="InterPro" id="IPR015421">
    <property type="entry name" value="PyrdxlP-dep_Trfase_major"/>
</dbReference>
<accession>A0ABS4F2S8</accession>
<comment type="similarity">
    <text evidence="7 8">Belongs to the SelA family.</text>
</comment>
<dbReference type="EMBL" id="JAGGJZ010000006">
    <property type="protein sequence ID" value="MBP1890387.1"/>
    <property type="molecule type" value="Genomic_DNA"/>
</dbReference>
<comment type="caution">
    <text evidence="10">The sequence shown here is derived from an EMBL/GenBank/DDBJ whole genome shotgun (WGS) entry which is preliminary data.</text>
</comment>
<dbReference type="SUPFAM" id="SSF53383">
    <property type="entry name" value="PLP-dependent transferases"/>
    <property type="match status" value="1"/>
</dbReference>
<comment type="cofactor">
    <cofactor evidence="1 8">
        <name>pyridoxal 5'-phosphate</name>
        <dbReference type="ChEBI" id="CHEBI:597326"/>
    </cofactor>
</comment>
<comment type="pathway">
    <text evidence="8">Aminoacyl-tRNA biosynthesis; selenocysteinyl-tRNA(Sec) biosynthesis; selenocysteinyl-tRNA(Sec) from L-seryl-tRNA(Sec) (bacterial route): step 1/1.</text>
</comment>
<evidence type="ECO:0000256" key="2">
    <source>
        <dbReference type="ARBA" id="ARBA00022490"/>
    </source>
</evidence>
<protein>
    <recommendedName>
        <fullName evidence="8">L-seryl-tRNA(Sec) selenium transferase</fullName>
        <ecNumber evidence="8">2.9.1.1</ecNumber>
    </recommendedName>
    <alternativeName>
        <fullName evidence="8">Selenocysteine synthase</fullName>
        <shortName evidence="8">Sec synthase</shortName>
    </alternativeName>
    <alternativeName>
        <fullName evidence="8">Selenocysteinyl-tRNA(Sec) synthase</fullName>
    </alternativeName>
</protein>
<dbReference type="Gene3D" id="3.40.640.10">
    <property type="entry name" value="Type I PLP-dependent aspartate aminotransferase-like (Major domain)"/>
    <property type="match status" value="1"/>
</dbReference>
<reference evidence="10 11" key="1">
    <citation type="submission" date="2021-03" db="EMBL/GenBank/DDBJ databases">
        <title>Genomic Encyclopedia of Type Strains, Phase IV (KMG-IV): sequencing the most valuable type-strain genomes for metagenomic binning, comparative biology and taxonomic classification.</title>
        <authorList>
            <person name="Goeker M."/>
        </authorList>
    </citation>
    <scope>NUCLEOTIDE SEQUENCE [LARGE SCALE GENOMIC DNA]</scope>
    <source>
        <strain evidence="10 11">DSM 3984</strain>
    </source>
</reference>
<evidence type="ECO:0000256" key="5">
    <source>
        <dbReference type="ARBA" id="ARBA00022917"/>
    </source>
</evidence>
<evidence type="ECO:0000313" key="10">
    <source>
        <dbReference type="EMBL" id="MBP1890387.1"/>
    </source>
</evidence>
<dbReference type="InterPro" id="IPR018319">
    <property type="entry name" value="SelA-like"/>
</dbReference>
<evidence type="ECO:0000256" key="1">
    <source>
        <dbReference type="ARBA" id="ARBA00001933"/>
    </source>
</evidence>
<sequence length="466" mass="51847">MNREILRALPKMDLLLESEEILSIYDKFSRKEIVESLRNSLDFYRDAIINGNREDVVVKEEIIKKAKEILNNKRDSSLKSVVNGTGIVIHTNLGRSLLSDNAIKNIIKVAKTYNNLEYDIELGRRGSRYDHVESILKELTGAEGAVIVNNNAAAVMIVLNELVKDKEAIVSRGELIEIGGSFRIPEVMKMSGATLIEVGTTNRTHISDYESAINENTGALLKVHSSNFKIVGFTKEVESEELSKLGKKLNIPVIEDLGSGALIDLSKYGIDEEKTVKATVEAGVDLVTFSGDKLLGGPQAGIIVGKKKYIDRIKKNQLLRALRVDKFTLSALEGTLLYYLDEEKALKEVPTLNMISLSKEDIKEKGKELLACLEGVNNSLEINLEEEKDFIGGGTLPTYKLDGYAISIKSSLISDDELEKYLRSYKTPIITRINKGKVLIHVRTLVNDDFNIIKNALADLKDIKHQ</sequence>
<evidence type="ECO:0000256" key="6">
    <source>
        <dbReference type="ARBA" id="ARBA00023266"/>
    </source>
</evidence>
<dbReference type="EC" id="2.9.1.1" evidence="8"/>
<evidence type="ECO:0000256" key="3">
    <source>
        <dbReference type="ARBA" id="ARBA00022679"/>
    </source>
</evidence>
<dbReference type="GO" id="GO:0004125">
    <property type="term" value="F:L-seryl-tRNA(Sec) selenium transferase activity"/>
    <property type="evidence" value="ECO:0007669"/>
    <property type="project" value="UniProtKB-EC"/>
</dbReference>
<dbReference type="Pfam" id="PF12390">
    <property type="entry name" value="Se-cys_synth_N"/>
    <property type="match status" value="1"/>
</dbReference>
<keyword evidence="11" id="KW-1185">Reference proteome</keyword>
<keyword evidence="3 8" id="KW-0808">Transferase</keyword>
<dbReference type="NCBIfam" id="TIGR00474">
    <property type="entry name" value="selA"/>
    <property type="match status" value="1"/>
</dbReference>
<feature type="domain" description="L-seryl-tRNA selenium transferase N-terminal" evidence="9">
    <location>
        <begin position="6"/>
        <end position="45"/>
    </location>
</feature>
<dbReference type="PANTHER" id="PTHR32328:SF0">
    <property type="entry name" value="L-SERYL-TRNA(SEC) SELENIUM TRANSFERASE"/>
    <property type="match status" value="1"/>
</dbReference>
<dbReference type="HAMAP" id="MF_00423">
    <property type="entry name" value="SelA"/>
    <property type="match status" value="1"/>
</dbReference>